<dbReference type="EMBL" id="CM017875">
    <property type="protein sequence ID" value="KAG1338633.1"/>
    <property type="molecule type" value="Genomic_DNA"/>
</dbReference>
<dbReference type="Proteomes" id="UP000797356">
    <property type="component" value="Chromosome 4"/>
</dbReference>
<evidence type="ECO:0000313" key="3">
    <source>
        <dbReference type="Proteomes" id="UP000797356"/>
    </source>
</evidence>
<sequence>MPKIASKPYSCAPYMKAAAASCTHSPLPHPIPIKKQSLVEISPPSYHFGCPNGEIRQDCRAYGNDGIAQADFVEEKSSQRGKERRLGSAPS</sequence>
<reference evidence="2" key="1">
    <citation type="journal article" date="2017" name="Gigascience">
        <title>The genome draft of coconut (Cocos nucifera).</title>
        <authorList>
            <person name="Xiao Y."/>
            <person name="Xu P."/>
            <person name="Fan H."/>
            <person name="Baudouin L."/>
            <person name="Xia W."/>
            <person name="Bocs S."/>
            <person name="Xu J."/>
            <person name="Li Q."/>
            <person name="Guo A."/>
            <person name="Zhou L."/>
            <person name="Li J."/>
            <person name="Wu Y."/>
            <person name="Ma Z."/>
            <person name="Armero A."/>
            <person name="Issali A.E."/>
            <person name="Liu N."/>
            <person name="Peng M."/>
            <person name="Yang Y."/>
        </authorList>
    </citation>
    <scope>NUCLEOTIDE SEQUENCE</scope>
    <source>
        <tissue evidence="2">Spear leaf of Hainan Tall coconut</tissue>
    </source>
</reference>
<proteinExistence type="predicted"/>
<dbReference type="AlphaFoldDB" id="A0A8K0I609"/>
<reference evidence="2" key="2">
    <citation type="submission" date="2019-07" db="EMBL/GenBank/DDBJ databases">
        <authorList>
            <person name="Yang Y."/>
            <person name="Bocs S."/>
            <person name="Baudouin L."/>
        </authorList>
    </citation>
    <scope>NUCLEOTIDE SEQUENCE</scope>
    <source>
        <tissue evidence="2">Spear leaf of Hainan Tall coconut</tissue>
    </source>
</reference>
<feature type="region of interest" description="Disordered" evidence="1">
    <location>
        <begin position="71"/>
        <end position="91"/>
    </location>
</feature>
<accession>A0A8K0I609</accession>
<evidence type="ECO:0000256" key="1">
    <source>
        <dbReference type="SAM" id="MobiDB-lite"/>
    </source>
</evidence>
<name>A0A8K0I609_COCNU</name>
<organism evidence="2 3">
    <name type="scientific">Cocos nucifera</name>
    <name type="common">Coconut palm</name>
    <dbReference type="NCBI Taxonomy" id="13894"/>
    <lineage>
        <taxon>Eukaryota</taxon>
        <taxon>Viridiplantae</taxon>
        <taxon>Streptophyta</taxon>
        <taxon>Embryophyta</taxon>
        <taxon>Tracheophyta</taxon>
        <taxon>Spermatophyta</taxon>
        <taxon>Magnoliopsida</taxon>
        <taxon>Liliopsida</taxon>
        <taxon>Arecaceae</taxon>
        <taxon>Arecoideae</taxon>
        <taxon>Cocoseae</taxon>
        <taxon>Attaleinae</taxon>
        <taxon>Cocos</taxon>
    </lineage>
</organism>
<gene>
    <name evidence="2" type="ORF">COCNU_04G009390</name>
</gene>
<evidence type="ECO:0000313" key="2">
    <source>
        <dbReference type="EMBL" id="KAG1338633.1"/>
    </source>
</evidence>
<protein>
    <submittedName>
        <fullName evidence="2">Uncharacterized protein</fullName>
    </submittedName>
</protein>
<keyword evidence="3" id="KW-1185">Reference proteome</keyword>
<feature type="compositionally biased region" description="Basic and acidic residues" evidence="1">
    <location>
        <begin position="73"/>
        <end position="91"/>
    </location>
</feature>
<comment type="caution">
    <text evidence="2">The sequence shown here is derived from an EMBL/GenBank/DDBJ whole genome shotgun (WGS) entry which is preliminary data.</text>
</comment>